<organism evidence="1 2">
    <name type="scientific">Iphiclides podalirius</name>
    <name type="common">scarce swallowtail</name>
    <dbReference type="NCBI Taxonomy" id="110791"/>
    <lineage>
        <taxon>Eukaryota</taxon>
        <taxon>Metazoa</taxon>
        <taxon>Ecdysozoa</taxon>
        <taxon>Arthropoda</taxon>
        <taxon>Hexapoda</taxon>
        <taxon>Insecta</taxon>
        <taxon>Pterygota</taxon>
        <taxon>Neoptera</taxon>
        <taxon>Endopterygota</taxon>
        <taxon>Lepidoptera</taxon>
        <taxon>Glossata</taxon>
        <taxon>Ditrysia</taxon>
        <taxon>Papilionoidea</taxon>
        <taxon>Papilionidae</taxon>
        <taxon>Papilioninae</taxon>
        <taxon>Iphiclides</taxon>
    </lineage>
</organism>
<dbReference type="Proteomes" id="UP000837857">
    <property type="component" value="Chromosome 11"/>
</dbReference>
<sequence length="213" mass="24004">MTPCPCGKPCKKEHCLIDLQEFYDVVKKLSNDHIIKGVLVYVTEKYLLNSVEDIVFLNYFKDVQPNVPYALGGCIVEDTMSERSEINLLVDNISEGADFISENLLSIGLFMVPKTNSSSDYHFEMYSFVIESSEWTKQKIQQEVSKFSAKVPRFEHSFALKLSCVGRDQKHALEQDSFRAAFPNTPIVGCYGNGELGVHHPARPKTESSPSAR</sequence>
<dbReference type="EMBL" id="OW152823">
    <property type="protein sequence ID" value="CAH2039506.1"/>
    <property type="molecule type" value="Genomic_DNA"/>
</dbReference>
<keyword evidence="2" id="KW-1185">Reference proteome</keyword>
<name>A0ABN8HST6_9NEOP</name>
<gene>
    <name evidence="1" type="ORF">IPOD504_LOCUS1726</name>
</gene>
<protein>
    <submittedName>
        <fullName evidence="1">Uncharacterized protein</fullName>
    </submittedName>
</protein>
<evidence type="ECO:0000313" key="2">
    <source>
        <dbReference type="Proteomes" id="UP000837857"/>
    </source>
</evidence>
<reference evidence="1" key="1">
    <citation type="submission" date="2022-03" db="EMBL/GenBank/DDBJ databases">
        <authorList>
            <person name="Martin H S."/>
        </authorList>
    </citation>
    <scope>NUCLEOTIDE SEQUENCE</scope>
</reference>
<accession>A0ABN8HST6</accession>
<proteinExistence type="predicted"/>
<feature type="non-terminal residue" evidence="1">
    <location>
        <position position="1"/>
    </location>
</feature>
<evidence type="ECO:0000313" key="1">
    <source>
        <dbReference type="EMBL" id="CAH2039506.1"/>
    </source>
</evidence>